<protein>
    <submittedName>
        <fullName evidence="4">DUF3570 domain-containing protein</fullName>
    </submittedName>
</protein>
<evidence type="ECO:0000256" key="1">
    <source>
        <dbReference type="ARBA" id="ARBA00022729"/>
    </source>
</evidence>
<dbReference type="RefSeq" id="WP_225672698.1">
    <property type="nucleotide sequence ID" value="NZ_JAEDAH010000024.1"/>
</dbReference>
<feature type="signal peptide" evidence="3">
    <location>
        <begin position="1"/>
        <end position="27"/>
    </location>
</feature>
<evidence type="ECO:0000313" key="5">
    <source>
        <dbReference type="Proteomes" id="UP000714380"/>
    </source>
</evidence>
<feature type="region of interest" description="Disordered" evidence="2">
    <location>
        <begin position="103"/>
        <end position="122"/>
    </location>
</feature>
<feature type="chain" id="PRO_5046702184" evidence="3">
    <location>
        <begin position="28"/>
        <end position="456"/>
    </location>
</feature>
<evidence type="ECO:0000256" key="3">
    <source>
        <dbReference type="SAM" id="SignalP"/>
    </source>
</evidence>
<dbReference type="EMBL" id="JAEDAH010000024">
    <property type="protein sequence ID" value="MCA6063068.1"/>
    <property type="molecule type" value="Genomic_DNA"/>
</dbReference>
<dbReference type="SUPFAM" id="SSF56935">
    <property type="entry name" value="Porins"/>
    <property type="match status" value="1"/>
</dbReference>
<dbReference type="InterPro" id="IPR053713">
    <property type="entry name" value="Bact_OM_Channel_sf"/>
</dbReference>
<dbReference type="InterPro" id="IPR021953">
    <property type="entry name" value="DUF3570"/>
</dbReference>
<sequence length="456" mass="50101">MQLKNKQIGKRLTLATSALLGSLQAQAADYWEVSSALLMYSEADDRVQAVEPVLNLSRQFDDESSINVRVIYDALTGSSPNGAMPASVAQTFTSASAAARIEQAEEDDDEEELEKYGDRGSYTIAPGDLPLDPSFEDNRTVLSLGWTRPLSNGYTMNLGGAYSSEGDFTSFSVNGALARDFNNKATTVSLGLNLEADSINPNGGVPTALTMYGAGNTDGSDDTKQVVDLMLGVTQVMNRRWLMQFNLGLSQSSGYQNDPYKILTVVNDGNLIVNPDDPESYLYLFENRPEDRQKMSFFWQNKVAIGADDVIDVGYRYMTDDWSVNSHTLDLTYHWQISEGLYLEPHYRYYRQSAADFYTPFLNAGSEVEVVGSSVTALVDEASSDPRLGAFSADTMGLKVGLALGSSSELSLRYEVYQQHDDNSLKAVAAGSHLDGMSQFAELSASWVQLGYTFRW</sequence>
<organism evidence="4 5">
    <name type="scientific">Thalassolituus marinus</name>
    <dbReference type="NCBI Taxonomy" id="671053"/>
    <lineage>
        <taxon>Bacteria</taxon>
        <taxon>Pseudomonadati</taxon>
        <taxon>Pseudomonadota</taxon>
        <taxon>Gammaproteobacteria</taxon>
        <taxon>Oceanospirillales</taxon>
        <taxon>Oceanospirillaceae</taxon>
        <taxon>Thalassolituus</taxon>
    </lineage>
</organism>
<comment type="caution">
    <text evidence="4">The sequence shown here is derived from an EMBL/GenBank/DDBJ whole genome shotgun (WGS) entry which is preliminary data.</text>
</comment>
<name>A0ABS7ZPD6_9GAMM</name>
<feature type="compositionally biased region" description="Acidic residues" evidence="2">
    <location>
        <begin position="104"/>
        <end position="113"/>
    </location>
</feature>
<keyword evidence="5" id="KW-1185">Reference proteome</keyword>
<evidence type="ECO:0000256" key="2">
    <source>
        <dbReference type="SAM" id="MobiDB-lite"/>
    </source>
</evidence>
<dbReference type="Gene3D" id="2.40.160.40">
    <property type="entry name" value="monomeric porin ompg"/>
    <property type="match status" value="1"/>
</dbReference>
<keyword evidence="1 3" id="KW-0732">Signal</keyword>
<proteinExistence type="predicted"/>
<dbReference type="Proteomes" id="UP000714380">
    <property type="component" value="Unassembled WGS sequence"/>
</dbReference>
<dbReference type="Pfam" id="PF12094">
    <property type="entry name" value="DUF3570"/>
    <property type="match status" value="1"/>
</dbReference>
<evidence type="ECO:0000313" key="4">
    <source>
        <dbReference type="EMBL" id="MCA6063068.1"/>
    </source>
</evidence>
<gene>
    <name evidence="4" type="ORF">I9W95_05545</name>
</gene>
<reference evidence="4 5" key="1">
    <citation type="submission" date="2020-12" db="EMBL/GenBank/DDBJ databases">
        <title>Novel Thalassolituus-related marine hydrocarbonoclastic bacteria mediated algae-derived hydrocarbons mineralization in twilight zone of the northern South China Sea.</title>
        <authorList>
            <person name="Dong C."/>
        </authorList>
    </citation>
    <scope>NUCLEOTIDE SEQUENCE [LARGE SCALE GENOMIC DNA]</scope>
    <source>
        <strain evidence="4 5">IMCC1826</strain>
    </source>
</reference>
<accession>A0ABS7ZPD6</accession>